<dbReference type="EMBL" id="BMMX01000001">
    <property type="protein sequence ID" value="GGK74184.1"/>
    <property type="molecule type" value="Genomic_DNA"/>
</dbReference>
<dbReference type="PANTHER" id="PTHR43619:SF2">
    <property type="entry name" value="S-ADENOSYL-L-METHIONINE-DEPENDENT METHYLTRANSFERASES SUPERFAMILY PROTEIN"/>
    <property type="match status" value="1"/>
</dbReference>
<dbReference type="SUPFAM" id="SSF53335">
    <property type="entry name" value="S-adenosyl-L-methionine-dependent methyltransferases"/>
    <property type="match status" value="1"/>
</dbReference>
<evidence type="ECO:0000256" key="1">
    <source>
        <dbReference type="ARBA" id="ARBA00003907"/>
    </source>
</evidence>
<dbReference type="EC" id="2.1.1.-" evidence="6"/>
<keyword evidence="8" id="KW-1185">Reference proteome</keyword>
<proteinExistence type="inferred from homology"/>
<dbReference type="AlphaFoldDB" id="A0A8J3FKQ5"/>
<dbReference type="GO" id="GO:0032259">
    <property type="term" value="P:methylation"/>
    <property type="evidence" value="ECO:0007669"/>
    <property type="project" value="UniProtKB-KW"/>
</dbReference>
<comment type="function">
    <text evidence="1 6">Exhibits S-adenosyl-L-methionine-dependent methyltransferase activity.</text>
</comment>
<dbReference type="NCBIfam" id="TIGR00027">
    <property type="entry name" value="mthyl_TIGR00027"/>
    <property type="match status" value="1"/>
</dbReference>
<keyword evidence="4" id="KW-0808">Transferase</keyword>
<reference evidence="7" key="2">
    <citation type="submission" date="2020-09" db="EMBL/GenBank/DDBJ databases">
        <authorList>
            <person name="Sun Q."/>
            <person name="Zhou Y."/>
        </authorList>
    </citation>
    <scope>NUCLEOTIDE SEQUENCE</scope>
    <source>
        <strain evidence="7">CGMCC 4.7299</strain>
    </source>
</reference>
<dbReference type="InterPro" id="IPR007213">
    <property type="entry name" value="Ppm1/Ppm2/Tcmp"/>
</dbReference>
<dbReference type="Pfam" id="PF04072">
    <property type="entry name" value="LCM"/>
    <property type="match status" value="1"/>
</dbReference>
<dbReference type="Proteomes" id="UP000656042">
    <property type="component" value="Unassembled WGS sequence"/>
</dbReference>
<organism evidence="7 8">
    <name type="scientific">Mangrovihabitans endophyticus</name>
    <dbReference type="NCBI Taxonomy" id="1751298"/>
    <lineage>
        <taxon>Bacteria</taxon>
        <taxon>Bacillati</taxon>
        <taxon>Actinomycetota</taxon>
        <taxon>Actinomycetes</taxon>
        <taxon>Micromonosporales</taxon>
        <taxon>Micromonosporaceae</taxon>
        <taxon>Mangrovihabitans</taxon>
    </lineage>
</organism>
<dbReference type="InterPro" id="IPR011610">
    <property type="entry name" value="SAM_mthyl_Trfase_ML2640-like"/>
</dbReference>
<evidence type="ECO:0000256" key="4">
    <source>
        <dbReference type="ARBA" id="ARBA00022679"/>
    </source>
</evidence>
<evidence type="ECO:0000256" key="6">
    <source>
        <dbReference type="RuleBase" id="RU362030"/>
    </source>
</evidence>
<evidence type="ECO:0000313" key="8">
    <source>
        <dbReference type="Proteomes" id="UP000656042"/>
    </source>
</evidence>
<name>A0A8J3FKQ5_9ACTN</name>
<evidence type="ECO:0000313" key="7">
    <source>
        <dbReference type="EMBL" id="GGK74184.1"/>
    </source>
</evidence>
<sequence length="284" mass="30704">MTEQIVAEPSSTAVRTALWRALHVQHDAPPAVFDDQLGLRLADPGGDWRRRPDMDPDDNPFARAAVITRARYAEDLVAESVGRGVGQYVILGAGLDTFAQRRTDLVPPLRVFELDAPGAQAWKRRRLAELGFHVPGLHFVPYDFQPGRSWPQALAAAGFDAGQPAVVASLGVSTYLSREAIVALLRQGTALAPGSVLATTFQLPLDMVEPGPRELRARVEQAARASGTPFTGFFTPTEMLDLARDAGFRTAEHLPASALTARYFAGRADGLRPSNAEELLVVTT</sequence>
<gene>
    <name evidence="7" type="ORF">GCM10012284_05210</name>
</gene>
<dbReference type="InterPro" id="IPR029063">
    <property type="entry name" value="SAM-dependent_MTases_sf"/>
</dbReference>
<keyword evidence="3 6" id="KW-0489">Methyltransferase</keyword>
<comment type="caution">
    <text evidence="7">The sequence shown here is derived from an EMBL/GenBank/DDBJ whole genome shotgun (WGS) entry which is preliminary data.</text>
</comment>
<dbReference type="PANTHER" id="PTHR43619">
    <property type="entry name" value="S-ADENOSYL-L-METHIONINE-DEPENDENT METHYLTRANSFERASE YKTD-RELATED"/>
    <property type="match status" value="1"/>
</dbReference>
<evidence type="ECO:0000256" key="5">
    <source>
        <dbReference type="ARBA" id="ARBA00022691"/>
    </source>
</evidence>
<protein>
    <recommendedName>
        <fullName evidence="6">S-adenosyl-L-methionine-dependent methyltransferase</fullName>
        <ecNumber evidence="6">2.1.1.-</ecNumber>
    </recommendedName>
</protein>
<comment type="similarity">
    <text evidence="2 6">Belongs to the UPF0677 family.</text>
</comment>
<dbReference type="RefSeq" id="WP_189077360.1">
    <property type="nucleotide sequence ID" value="NZ_BMMX01000001.1"/>
</dbReference>
<evidence type="ECO:0000256" key="3">
    <source>
        <dbReference type="ARBA" id="ARBA00022603"/>
    </source>
</evidence>
<reference evidence="7" key="1">
    <citation type="journal article" date="2014" name="Int. J. Syst. Evol. Microbiol.">
        <title>Complete genome sequence of Corynebacterium casei LMG S-19264T (=DSM 44701T), isolated from a smear-ripened cheese.</title>
        <authorList>
            <consortium name="US DOE Joint Genome Institute (JGI-PGF)"/>
            <person name="Walter F."/>
            <person name="Albersmeier A."/>
            <person name="Kalinowski J."/>
            <person name="Ruckert C."/>
        </authorList>
    </citation>
    <scope>NUCLEOTIDE SEQUENCE</scope>
    <source>
        <strain evidence="7">CGMCC 4.7299</strain>
    </source>
</reference>
<accession>A0A8J3FKQ5</accession>
<dbReference type="Gene3D" id="3.40.50.150">
    <property type="entry name" value="Vaccinia Virus protein VP39"/>
    <property type="match status" value="1"/>
</dbReference>
<evidence type="ECO:0000256" key="2">
    <source>
        <dbReference type="ARBA" id="ARBA00008138"/>
    </source>
</evidence>
<dbReference type="GO" id="GO:0008168">
    <property type="term" value="F:methyltransferase activity"/>
    <property type="evidence" value="ECO:0007669"/>
    <property type="project" value="UniProtKB-UniRule"/>
</dbReference>
<keyword evidence="5 6" id="KW-0949">S-adenosyl-L-methionine</keyword>